<dbReference type="PRINTS" id="PR00509">
    <property type="entry name" value="PGMPMM"/>
</dbReference>
<dbReference type="SUPFAM" id="SSF55957">
    <property type="entry name" value="Phosphoglucomutase, C-terminal domain"/>
    <property type="match status" value="1"/>
</dbReference>
<dbReference type="PANTHER" id="PTHR42946">
    <property type="entry name" value="PHOSPHOHEXOSE MUTASE"/>
    <property type="match status" value="1"/>
</dbReference>
<evidence type="ECO:0000256" key="5">
    <source>
        <dbReference type="ARBA" id="ARBA00022842"/>
    </source>
</evidence>
<organism evidence="11">
    <name type="scientific">marine metagenome</name>
    <dbReference type="NCBI Taxonomy" id="408172"/>
    <lineage>
        <taxon>unclassified sequences</taxon>
        <taxon>metagenomes</taxon>
        <taxon>ecological metagenomes</taxon>
    </lineage>
</organism>
<evidence type="ECO:0008006" key="12">
    <source>
        <dbReference type="Google" id="ProtNLM"/>
    </source>
</evidence>
<gene>
    <name evidence="11" type="ORF">METZ01_LOCUS289566</name>
</gene>
<dbReference type="Pfam" id="PF02880">
    <property type="entry name" value="PGM_PMM_III"/>
    <property type="match status" value="1"/>
</dbReference>
<dbReference type="Pfam" id="PF00408">
    <property type="entry name" value="PGM_PMM_IV"/>
    <property type="match status" value="1"/>
</dbReference>
<name>A0A382LNL1_9ZZZZ</name>
<evidence type="ECO:0000259" key="8">
    <source>
        <dbReference type="Pfam" id="PF02878"/>
    </source>
</evidence>
<dbReference type="GO" id="GO:0046872">
    <property type="term" value="F:metal ion binding"/>
    <property type="evidence" value="ECO:0007669"/>
    <property type="project" value="UniProtKB-KW"/>
</dbReference>
<feature type="non-terminal residue" evidence="11">
    <location>
        <position position="1"/>
    </location>
</feature>
<evidence type="ECO:0000256" key="6">
    <source>
        <dbReference type="ARBA" id="ARBA00023235"/>
    </source>
</evidence>
<dbReference type="GO" id="GO:0004615">
    <property type="term" value="F:phosphomannomutase activity"/>
    <property type="evidence" value="ECO:0007669"/>
    <property type="project" value="TreeGrafter"/>
</dbReference>
<evidence type="ECO:0000259" key="7">
    <source>
        <dbReference type="Pfam" id="PF00408"/>
    </source>
</evidence>
<proteinExistence type="inferred from homology"/>
<reference evidence="11" key="1">
    <citation type="submission" date="2018-05" db="EMBL/GenBank/DDBJ databases">
        <authorList>
            <person name="Lanie J.A."/>
            <person name="Ng W.-L."/>
            <person name="Kazmierczak K.M."/>
            <person name="Andrzejewski T.M."/>
            <person name="Davidsen T.M."/>
            <person name="Wayne K.J."/>
            <person name="Tettelin H."/>
            <person name="Glass J.I."/>
            <person name="Rusch D."/>
            <person name="Podicherti R."/>
            <person name="Tsui H.-C.T."/>
            <person name="Winkler M.E."/>
        </authorList>
    </citation>
    <scope>NUCLEOTIDE SEQUENCE</scope>
</reference>
<dbReference type="InterPro" id="IPR005845">
    <property type="entry name" value="A-D-PHexomutase_a/b/a-II"/>
</dbReference>
<keyword evidence="6" id="KW-0413">Isomerase</keyword>
<dbReference type="GO" id="GO:0005975">
    <property type="term" value="P:carbohydrate metabolic process"/>
    <property type="evidence" value="ECO:0007669"/>
    <property type="project" value="InterPro"/>
</dbReference>
<dbReference type="Pfam" id="PF02878">
    <property type="entry name" value="PGM_PMM_I"/>
    <property type="match status" value="1"/>
</dbReference>
<dbReference type="GO" id="GO:0009252">
    <property type="term" value="P:peptidoglycan biosynthetic process"/>
    <property type="evidence" value="ECO:0007669"/>
    <property type="project" value="TreeGrafter"/>
</dbReference>
<feature type="domain" description="Alpha-D-phosphohexomutase alpha/beta/alpha" evidence="8">
    <location>
        <begin position="3"/>
        <end position="74"/>
    </location>
</feature>
<comment type="similarity">
    <text evidence="2">Belongs to the phosphohexose mutase family.</text>
</comment>
<dbReference type="InterPro" id="IPR005843">
    <property type="entry name" value="A-D-PHexomutase_C"/>
</dbReference>
<feature type="domain" description="Alpha-D-phosphohexomutase C-terminal" evidence="7">
    <location>
        <begin position="337"/>
        <end position="373"/>
    </location>
</feature>
<dbReference type="GO" id="GO:0006048">
    <property type="term" value="P:UDP-N-acetylglucosamine biosynthetic process"/>
    <property type="evidence" value="ECO:0007669"/>
    <property type="project" value="TreeGrafter"/>
</dbReference>
<dbReference type="Gene3D" id="3.30.310.50">
    <property type="entry name" value="Alpha-D-phosphohexomutase, C-terminal domain"/>
    <property type="match status" value="1"/>
</dbReference>
<dbReference type="FunFam" id="3.40.120.10:FF:000003">
    <property type="entry name" value="Phosphoglucosamine mutase"/>
    <property type="match status" value="1"/>
</dbReference>
<dbReference type="InterPro" id="IPR016055">
    <property type="entry name" value="A-D-PHexomutase_a/b/a-I/II/III"/>
</dbReference>
<dbReference type="Pfam" id="PF02879">
    <property type="entry name" value="PGM_PMM_II"/>
    <property type="match status" value="1"/>
</dbReference>
<dbReference type="GO" id="GO:0005829">
    <property type="term" value="C:cytosol"/>
    <property type="evidence" value="ECO:0007669"/>
    <property type="project" value="TreeGrafter"/>
</dbReference>
<dbReference type="AlphaFoldDB" id="A0A382LNL1"/>
<feature type="domain" description="Alpha-D-phosphohexomutase alpha/beta/alpha" evidence="10">
    <location>
        <begin position="197"/>
        <end position="303"/>
    </location>
</feature>
<dbReference type="EMBL" id="UINC01087389">
    <property type="protein sequence ID" value="SVC36712.1"/>
    <property type="molecule type" value="Genomic_DNA"/>
</dbReference>
<keyword evidence="3" id="KW-0597">Phosphoprotein</keyword>
<dbReference type="InterPro" id="IPR050060">
    <property type="entry name" value="Phosphoglucosamine_mutase"/>
</dbReference>
<dbReference type="GO" id="GO:0008966">
    <property type="term" value="F:phosphoglucosamine mutase activity"/>
    <property type="evidence" value="ECO:0007669"/>
    <property type="project" value="TreeGrafter"/>
</dbReference>
<feature type="domain" description="Alpha-D-phosphohexomutase alpha/beta/alpha" evidence="9">
    <location>
        <begin position="96"/>
        <end position="193"/>
    </location>
</feature>
<protein>
    <recommendedName>
        <fullName evidence="12">Phosphoglucosamine mutase</fullName>
    </recommendedName>
</protein>
<accession>A0A382LNL1</accession>
<keyword evidence="5" id="KW-0460">Magnesium</keyword>
<dbReference type="InterPro" id="IPR036900">
    <property type="entry name" value="A-D-PHexomutase_C_sf"/>
</dbReference>
<dbReference type="InterPro" id="IPR005846">
    <property type="entry name" value="A-D-PHexomutase_a/b/a-III"/>
</dbReference>
<keyword evidence="4" id="KW-0479">Metal-binding</keyword>
<dbReference type="SUPFAM" id="SSF53738">
    <property type="entry name" value="Phosphoglucomutase, first 3 domains"/>
    <property type="match status" value="3"/>
</dbReference>
<evidence type="ECO:0000256" key="4">
    <source>
        <dbReference type="ARBA" id="ARBA00022723"/>
    </source>
</evidence>
<dbReference type="PANTHER" id="PTHR42946:SF1">
    <property type="entry name" value="PHOSPHOGLUCOMUTASE (ALPHA-D-GLUCOSE-1,6-BISPHOSPHATE-DEPENDENT)"/>
    <property type="match status" value="1"/>
</dbReference>
<comment type="cofactor">
    <cofactor evidence="1">
        <name>Mg(2+)</name>
        <dbReference type="ChEBI" id="CHEBI:18420"/>
    </cofactor>
</comment>
<dbReference type="Gene3D" id="3.40.120.10">
    <property type="entry name" value="Alpha-D-Glucose-1,6-Bisphosphate, subunit A, domain 3"/>
    <property type="match status" value="3"/>
</dbReference>
<dbReference type="InterPro" id="IPR005844">
    <property type="entry name" value="A-D-PHexomutase_a/b/a-I"/>
</dbReference>
<evidence type="ECO:0000256" key="2">
    <source>
        <dbReference type="ARBA" id="ARBA00010231"/>
    </source>
</evidence>
<evidence type="ECO:0000313" key="11">
    <source>
        <dbReference type="EMBL" id="SVC36712.1"/>
    </source>
</evidence>
<evidence type="ECO:0000256" key="3">
    <source>
        <dbReference type="ARBA" id="ARBA00022553"/>
    </source>
</evidence>
<evidence type="ECO:0000259" key="9">
    <source>
        <dbReference type="Pfam" id="PF02879"/>
    </source>
</evidence>
<evidence type="ECO:0000256" key="1">
    <source>
        <dbReference type="ARBA" id="ARBA00001946"/>
    </source>
</evidence>
<sequence length="380" mass="41040">LEAAFVASGLDVMLLGPCPTPAISFTIKDCNANFGVVISASHNSYEYNGLKILNNLGEKIDKRLEIDIENQLSKDPITQTADTIGRATRNPNARDNYMNFISGIFTQPRPFKNIKVVVDCSHGAAYKIAPRMLSALGADVIPIGCSPNGYNINLNCGSTNIETIAKTVPALSADLGIALDGDADRVILISPTGNIIEGDQILYILANIATNNHQFNSKIVGTILTNSGLEKSLKNNGIQLYRSDVGDKNVLQLMRQTDSILGGENSGHIINLDYSPSGDGLMTALLVMKAMVELDKSIDELSNGLELVPQFNHNIETDLTKLSNDLITKLSDEANTNLNNGRVLVRKSGTEPVLRITVESSDEENAQKLFKSIKAQVNQA</sequence>
<dbReference type="InterPro" id="IPR005841">
    <property type="entry name" value="Alpha-D-phosphohexomutase_SF"/>
</dbReference>
<evidence type="ECO:0000259" key="10">
    <source>
        <dbReference type="Pfam" id="PF02880"/>
    </source>
</evidence>